<comment type="caution">
    <text evidence="2">The sequence shown here is derived from an EMBL/GenBank/DDBJ whole genome shotgun (WGS) entry which is preliminary data.</text>
</comment>
<feature type="domain" description="PhnA protein N-terminal proteobacterial" evidence="1">
    <location>
        <begin position="48"/>
        <end position="94"/>
    </location>
</feature>
<accession>A0A5C6CSJ7</accession>
<dbReference type="PANTHER" id="PTHR30305">
    <property type="entry name" value="PROTEIN YJDM-RELATED"/>
    <property type="match status" value="1"/>
</dbReference>
<evidence type="ECO:0000313" key="2">
    <source>
        <dbReference type="EMBL" id="TWU26534.1"/>
    </source>
</evidence>
<gene>
    <name evidence="2" type="ORF">Pla52o_03870</name>
</gene>
<dbReference type="Gene3D" id="2.30.30.40">
    <property type="entry name" value="SH3 Domains"/>
    <property type="match status" value="1"/>
</dbReference>
<name>A0A5C6CSJ7_9BACT</name>
<dbReference type="AlphaFoldDB" id="A0A5C6CSJ7"/>
<dbReference type="SMART" id="SM00782">
    <property type="entry name" value="PhnA_Zn_Ribbon"/>
    <property type="match status" value="1"/>
</dbReference>
<sequence length="233" mass="25918">MEKGVFVITFFPHSRELNDEVSRTSSFYPLHNHKPPYERNLRMSVENELQERSGSKCELCGSSEGLVVHPVDVASEADAAKCVMTCSECHSQLDNPESVDPNHWRCLNDSMWSQVPAIQVLAYRMLYQLRAEGWPQELLETLYLDDETKAWAEAGIANNDDSDPPTLDSNGTPLLDGDNVTLIKDLVVKGAGFTAKRGTMVKNISLTSNPEHIEGRVNGTQIVLVANFLKKAN</sequence>
<proteinExistence type="predicted"/>
<dbReference type="EMBL" id="SJPT01000001">
    <property type="protein sequence ID" value="TWU26534.1"/>
    <property type="molecule type" value="Genomic_DNA"/>
</dbReference>
<keyword evidence="3" id="KW-1185">Reference proteome</keyword>
<dbReference type="InterPro" id="IPR013991">
    <property type="entry name" value="PhnaA_N_proteobac"/>
</dbReference>
<dbReference type="PANTHER" id="PTHR30305:SF3">
    <property type="entry name" value="PROTEIN YJDM"/>
    <property type="match status" value="1"/>
</dbReference>
<protein>
    <recommendedName>
        <fullName evidence="1">PhnA protein N-terminal proteobacterial domain-containing protein</fullName>
    </recommendedName>
</protein>
<dbReference type="Pfam" id="PF03831">
    <property type="entry name" value="YjdM"/>
    <property type="match status" value="1"/>
</dbReference>
<evidence type="ECO:0000313" key="3">
    <source>
        <dbReference type="Proteomes" id="UP000316304"/>
    </source>
</evidence>
<dbReference type="Proteomes" id="UP000316304">
    <property type="component" value="Unassembled WGS sequence"/>
</dbReference>
<evidence type="ECO:0000259" key="1">
    <source>
        <dbReference type="SMART" id="SM00782"/>
    </source>
</evidence>
<reference evidence="2 3" key="1">
    <citation type="submission" date="2019-02" db="EMBL/GenBank/DDBJ databases">
        <title>Deep-cultivation of Planctomycetes and their phenomic and genomic characterization uncovers novel biology.</title>
        <authorList>
            <person name="Wiegand S."/>
            <person name="Jogler M."/>
            <person name="Boedeker C."/>
            <person name="Pinto D."/>
            <person name="Vollmers J."/>
            <person name="Rivas-Marin E."/>
            <person name="Kohn T."/>
            <person name="Peeters S.H."/>
            <person name="Heuer A."/>
            <person name="Rast P."/>
            <person name="Oberbeckmann S."/>
            <person name="Bunk B."/>
            <person name="Jeske O."/>
            <person name="Meyerdierks A."/>
            <person name="Storesund J.E."/>
            <person name="Kallscheuer N."/>
            <person name="Luecker S."/>
            <person name="Lage O.M."/>
            <person name="Pohl T."/>
            <person name="Merkel B.J."/>
            <person name="Hornburger P."/>
            <person name="Mueller R.-W."/>
            <person name="Bruemmer F."/>
            <person name="Labrenz M."/>
            <person name="Spormann A.M."/>
            <person name="Op Den Camp H."/>
            <person name="Overmann J."/>
            <person name="Amann R."/>
            <person name="Jetten M.S.M."/>
            <person name="Mascher T."/>
            <person name="Medema M.H."/>
            <person name="Devos D.P."/>
            <person name="Kaster A.-K."/>
            <person name="Ovreas L."/>
            <person name="Rohde M."/>
            <person name="Galperin M.Y."/>
            <person name="Jogler C."/>
        </authorList>
    </citation>
    <scope>NUCLEOTIDE SEQUENCE [LARGE SCALE GENOMIC DNA]</scope>
    <source>
        <strain evidence="2 3">Pla52o</strain>
    </source>
</reference>
<dbReference type="InterPro" id="IPR013988">
    <property type="entry name" value="YjdM_C"/>
</dbReference>
<organism evidence="2 3">
    <name type="scientific">Novipirellula galeiformis</name>
    <dbReference type="NCBI Taxonomy" id="2528004"/>
    <lineage>
        <taxon>Bacteria</taxon>
        <taxon>Pseudomonadati</taxon>
        <taxon>Planctomycetota</taxon>
        <taxon>Planctomycetia</taxon>
        <taxon>Pirellulales</taxon>
        <taxon>Pirellulaceae</taxon>
        <taxon>Novipirellula</taxon>
    </lineage>
</organism>
<dbReference type="SUPFAM" id="SSF82057">
    <property type="entry name" value="Prokaryotic SH3-related domain"/>
    <property type="match status" value="1"/>
</dbReference>